<feature type="domain" description="TonB-dependent receptor plug" evidence="8">
    <location>
        <begin position="133"/>
        <end position="207"/>
    </location>
</feature>
<feature type="domain" description="Protein FecR C-terminal" evidence="9">
    <location>
        <begin position="15"/>
        <end position="78"/>
    </location>
</feature>
<evidence type="ECO:0000256" key="1">
    <source>
        <dbReference type="ARBA" id="ARBA00004571"/>
    </source>
</evidence>
<keyword evidence="11" id="KW-1185">Reference proteome</keyword>
<gene>
    <name evidence="10" type="ORF">GCM10022271_12490</name>
</gene>
<keyword evidence="6 7" id="KW-0998">Cell outer membrane</keyword>
<evidence type="ECO:0000256" key="6">
    <source>
        <dbReference type="ARBA" id="ARBA00023237"/>
    </source>
</evidence>
<evidence type="ECO:0000259" key="9">
    <source>
        <dbReference type="Pfam" id="PF16344"/>
    </source>
</evidence>
<keyword evidence="2 7" id="KW-0813">Transport</keyword>
<dbReference type="Proteomes" id="UP001501456">
    <property type="component" value="Unassembled WGS sequence"/>
</dbReference>
<evidence type="ECO:0000259" key="8">
    <source>
        <dbReference type="Pfam" id="PF07715"/>
    </source>
</evidence>
<organism evidence="10 11">
    <name type="scientific">Corallibacter vietnamensis</name>
    <dbReference type="NCBI Taxonomy" id="904130"/>
    <lineage>
        <taxon>Bacteria</taxon>
        <taxon>Pseudomonadati</taxon>
        <taxon>Bacteroidota</taxon>
        <taxon>Flavobacteriia</taxon>
        <taxon>Flavobacteriales</taxon>
        <taxon>Flavobacteriaceae</taxon>
        <taxon>Corallibacter</taxon>
    </lineage>
</organism>
<dbReference type="InterPro" id="IPR039426">
    <property type="entry name" value="TonB-dep_rcpt-like"/>
</dbReference>
<dbReference type="InterPro" id="IPR012910">
    <property type="entry name" value="Plug_dom"/>
</dbReference>
<accession>A0ABP7H8N4</accession>
<dbReference type="Gene3D" id="3.55.50.30">
    <property type="match status" value="1"/>
</dbReference>
<comment type="subcellular location">
    <subcellularLocation>
        <location evidence="1 7">Cell outer membrane</location>
        <topology evidence="1 7">Multi-pass membrane protein</topology>
    </subcellularLocation>
</comment>
<evidence type="ECO:0000313" key="11">
    <source>
        <dbReference type="Proteomes" id="UP001501456"/>
    </source>
</evidence>
<keyword evidence="5 7" id="KW-0472">Membrane</keyword>
<name>A0ABP7H8N4_9FLAO</name>
<proteinExistence type="inferred from homology"/>
<evidence type="ECO:0000256" key="5">
    <source>
        <dbReference type="ARBA" id="ARBA00023136"/>
    </source>
</evidence>
<dbReference type="InterPro" id="IPR037066">
    <property type="entry name" value="Plug_dom_sf"/>
</dbReference>
<keyword evidence="4 7" id="KW-0812">Transmembrane</keyword>
<sequence length="752" mass="85126">MHSFCGFSQNTQQEQKPLVSILKTLESRYNISFSYADNTIKNIFSLAPNQELSLEESLAVLEKNTSLNFDILNDRFIVIKNTLQQPDNESLQQLDEVFITNYLTSGLSIAKQGDVLINPEKFGILPGLIEPDVLQTIQALPGVLSVDETVSNINIRGGTHDQNLILWEGIKMYQSGHFFGLISAFNPYLTENIQVSKNGSSAKYGDGISSVIDMQLSDSVKNETNYGFGVNLINADGFIKTPISKKSEIQISARRSLTDIASTPTYNQYFKRVFQDSDLSNSNSIASDETFYFYDISAKFLYDISSKDKIRVYGLTTENSLNYKEHAIINETTSASNSFLKQENIAGGIHYSRAWNNKITTSIQGYISHYNLNANNVDLINKQQLKQENEVFENTIKLHTDYRISKSLKLESGYQFFEVGISNLEDVNNPTFSSYIKEVIRTHSGYIEGQFSSKNEQTLLKIGARANYIPKFNTLLIEPRIRFNQTFLKNFKVELLGELKSQTTSQIIDLQKDFLGIEKRRWVLSNNSTIPIIKSKQASLGIHFNQNELLISTEAFIKQVDGITTRSQGFQNQFQFINAIGNYKTYGIDFLINKHFNNLSTWLSYSYSKNDYTFETLNNKKSFPNNADIRHQLTFAGSYSISNLKLALGVNWHSGKPYTSPSESQNTQEPIIQYLSPNGNNLNDYLRTDISATYTCTIFKNKKAILGASIWNLLDKKNIINTYYTNNTSGGLNKIENTSLGITPNVSLRIHF</sequence>
<comment type="similarity">
    <text evidence="7">Belongs to the TonB-dependent receptor family.</text>
</comment>
<dbReference type="Gene3D" id="2.40.170.20">
    <property type="entry name" value="TonB-dependent receptor, beta-barrel domain"/>
    <property type="match status" value="1"/>
</dbReference>
<dbReference type="InterPro" id="IPR032508">
    <property type="entry name" value="FecR_C"/>
</dbReference>
<protein>
    <submittedName>
        <fullName evidence="10">TonB-dependent receptor</fullName>
    </submittedName>
</protein>
<dbReference type="InterPro" id="IPR036942">
    <property type="entry name" value="Beta-barrel_TonB_sf"/>
</dbReference>
<dbReference type="Pfam" id="PF07715">
    <property type="entry name" value="Plug"/>
    <property type="match status" value="1"/>
</dbReference>
<dbReference type="SUPFAM" id="SSF56935">
    <property type="entry name" value="Porins"/>
    <property type="match status" value="1"/>
</dbReference>
<evidence type="ECO:0000256" key="3">
    <source>
        <dbReference type="ARBA" id="ARBA00022452"/>
    </source>
</evidence>
<dbReference type="Pfam" id="PF16344">
    <property type="entry name" value="FecR_C"/>
    <property type="match status" value="1"/>
</dbReference>
<keyword evidence="10" id="KW-0675">Receptor</keyword>
<dbReference type="EMBL" id="BAABBI010000001">
    <property type="protein sequence ID" value="GAA3781697.1"/>
    <property type="molecule type" value="Genomic_DNA"/>
</dbReference>
<evidence type="ECO:0000256" key="4">
    <source>
        <dbReference type="ARBA" id="ARBA00022692"/>
    </source>
</evidence>
<evidence type="ECO:0000256" key="7">
    <source>
        <dbReference type="PROSITE-ProRule" id="PRU01360"/>
    </source>
</evidence>
<dbReference type="Gene3D" id="2.170.130.10">
    <property type="entry name" value="TonB-dependent receptor, plug domain"/>
    <property type="match status" value="1"/>
</dbReference>
<evidence type="ECO:0000313" key="10">
    <source>
        <dbReference type="EMBL" id="GAA3781697.1"/>
    </source>
</evidence>
<keyword evidence="3 7" id="KW-1134">Transmembrane beta strand</keyword>
<reference evidence="11" key="1">
    <citation type="journal article" date="2019" name="Int. J. Syst. Evol. Microbiol.">
        <title>The Global Catalogue of Microorganisms (GCM) 10K type strain sequencing project: providing services to taxonomists for standard genome sequencing and annotation.</title>
        <authorList>
            <consortium name="The Broad Institute Genomics Platform"/>
            <consortium name="The Broad Institute Genome Sequencing Center for Infectious Disease"/>
            <person name="Wu L."/>
            <person name="Ma J."/>
        </authorList>
    </citation>
    <scope>NUCLEOTIDE SEQUENCE [LARGE SCALE GENOMIC DNA]</scope>
    <source>
        <strain evidence="11">JCM 17525</strain>
    </source>
</reference>
<comment type="caution">
    <text evidence="10">The sequence shown here is derived from an EMBL/GenBank/DDBJ whole genome shotgun (WGS) entry which is preliminary data.</text>
</comment>
<dbReference type="PROSITE" id="PS52016">
    <property type="entry name" value="TONB_DEPENDENT_REC_3"/>
    <property type="match status" value="1"/>
</dbReference>
<evidence type="ECO:0000256" key="2">
    <source>
        <dbReference type="ARBA" id="ARBA00022448"/>
    </source>
</evidence>